<evidence type="ECO:0000313" key="5">
    <source>
        <dbReference type="Proteomes" id="UP000034852"/>
    </source>
</evidence>
<dbReference type="Gene3D" id="3.30.300.10">
    <property type="match status" value="2"/>
</dbReference>
<dbReference type="GO" id="GO:0006556">
    <property type="term" value="P:S-adenosylmethionine biosynthetic process"/>
    <property type="evidence" value="ECO:0007669"/>
    <property type="project" value="InterPro"/>
</dbReference>
<dbReference type="InterPro" id="IPR002133">
    <property type="entry name" value="S-AdoMet_synthetase"/>
</dbReference>
<evidence type="ECO:0000313" key="4">
    <source>
        <dbReference type="EMBL" id="KKQ34930.1"/>
    </source>
</evidence>
<feature type="domain" description="S-adenosylmethionine synthetase central" evidence="3">
    <location>
        <begin position="97"/>
        <end position="135"/>
    </location>
</feature>
<dbReference type="Pfam" id="PF02772">
    <property type="entry name" value="S-AdoMet_synt_M"/>
    <property type="match status" value="1"/>
</dbReference>
<dbReference type="InterPro" id="IPR022629">
    <property type="entry name" value="S-AdoMet_synt_central"/>
</dbReference>
<dbReference type="PATRIC" id="fig|1619087.5.peg.501"/>
<protein>
    <submittedName>
        <fullName evidence="4">S-adenosylmethionine synthase</fullName>
    </submittedName>
</protein>
<sequence length="138" mass="15201">MKKTAECVTPHHPDKLCDQISDAILDAYLEQDPTARVAIETMGKSKNIYISGEVTSNANIDIKNVVNNLYPYLKNFDVNLNITKQSPFIAQGVDTGGAGDQGIRKGYATSETEGMIPKELLLARKLAQHVYKFKQTDG</sequence>
<dbReference type="GO" id="GO:0005524">
    <property type="term" value="F:ATP binding"/>
    <property type="evidence" value="ECO:0007669"/>
    <property type="project" value="InterPro"/>
</dbReference>
<dbReference type="Proteomes" id="UP000034852">
    <property type="component" value="Unassembled WGS sequence"/>
</dbReference>
<dbReference type="Pfam" id="PF00438">
    <property type="entry name" value="S-AdoMet_synt_N"/>
    <property type="match status" value="1"/>
</dbReference>
<evidence type="ECO:0000259" key="3">
    <source>
        <dbReference type="Pfam" id="PF02772"/>
    </source>
</evidence>
<dbReference type="InterPro" id="IPR022631">
    <property type="entry name" value="ADOMET_SYNTHASE_CS"/>
</dbReference>
<dbReference type="GO" id="GO:0046872">
    <property type="term" value="F:metal ion binding"/>
    <property type="evidence" value="ECO:0007669"/>
    <property type="project" value="UniProtKB-KW"/>
</dbReference>
<evidence type="ECO:0000256" key="1">
    <source>
        <dbReference type="ARBA" id="ARBA00022723"/>
    </source>
</evidence>
<name>A0A0G0H8R9_9BACT</name>
<organism evidence="4 5">
    <name type="scientific">candidate division WS6 bacterium GW2011_GWA2_37_6</name>
    <dbReference type="NCBI Taxonomy" id="1619087"/>
    <lineage>
        <taxon>Bacteria</taxon>
        <taxon>Candidatus Dojkabacteria</taxon>
    </lineage>
</organism>
<dbReference type="InterPro" id="IPR022628">
    <property type="entry name" value="S-AdoMet_synt_N"/>
</dbReference>
<dbReference type="AlphaFoldDB" id="A0A0G0H8R9"/>
<dbReference type="InterPro" id="IPR022636">
    <property type="entry name" value="S-AdoMet_synthetase_sfam"/>
</dbReference>
<dbReference type="PANTHER" id="PTHR11964">
    <property type="entry name" value="S-ADENOSYLMETHIONINE SYNTHETASE"/>
    <property type="match status" value="1"/>
</dbReference>
<dbReference type="EMBL" id="LBTH01000041">
    <property type="protein sequence ID" value="KKQ34930.1"/>
    <property type="molecule type" value="Genomic_DNA"/>
</dbReference>
<keyword evidence="1" id="KW-0479">Metal-binding</keyword>
<feature type="non-terminal residue" evidence="4">
    <location>
        <position position="138"/>
    </location>
</feature>
<reference evidence="4 5" key="1">
    <citation type="journal article" date="2015" name="Nature">
        <title>rRNA introns, odd ribosomes, and small enigmatic genomes across a large radiation of phyla.</title>
        <authorList>
            <person name="Brown C.T."/>
            <person name="Hug L.A."/>
            <person name="Thomas B.C."/>
            <person name="Sharon I."/>
            <person name="Castelle C.J."/>
            <person name="Singh A."/>
            <person name="Wilkins M.J."/>
            <person name="Williams K.H."/>
            <person name="Banfield J.F."/>
        </authorList>
    </citation>
    <scope>NUCLEOTIDE SEQUENCE [LARGE SCALE GENOMIC DNA]</scope>
</reference>
<dbReference type="GO" id="GO:0004478">
    <property type="term" value="F:methionine adenosyltransferase activity"/>
    <property type="evidence" value="ECO:0007669"/>
    <property type="project" value="InterPro"/>
</dbReference>
<proteinExistence type="predicted"/>
<dbReference type="SUPFAM" id="SSF55973">
    <property type="entry name" value="S-adenosylmethionine synthetase"/>
    <property type="match status" value="2"/>
</dbReference>
<comment type="caution">
    <text evidence="4">The sequence shown here is derived from an EMBL/GenBank/DDBJ whole genome shotgun (WGS) entry which is preliminary data.</text>
</comment>
<gene>
    <name evidence="4" type="ORF">US52_C0041G0001</name>
</gene>
<accession>A0A0G0H8R9</accession>
<feature type="domain" description="S-adenosylmethionine synthetase N-terminal" evidence="2">
    <location>
        <begin position="4"/>
        <end position="68"/>
    </location>
</feature>
<evidence type="ECO:0000259" key="2">
    <source>
        <dbReference type="Pfam" id="PF00438"/>
    </source>
</evidence>
<dbReference type="PROSITE" id="PS00376">
    <property type="entry name" value="ADOMET_SYNTHASE_1"/>
    <property type="match status" value="1"/>
</dbReference>